<keyword evidence="1" id="KW-0346">Stress response</keyword>
<sequence>MSLVKSNKRRRNTPMMSNSFFNDPFFSDSLNTRRNLLNRMFNMGENDFDLSPAMNVKDKEKEIQVELAAPGLSKEDFEITFDDGLLTVSAEKEEKKEEEKEGYVSKEFSYNSFSRSVRLPENVDEAKDIQATYKDGVLKMMIPKKEGSQEKKPKSIKVS</sequence>
<evidence type="ECO:0000313" key="6">
    <source>
        <dbReference type="Proteomes" id="UP001597468"/>
    </source>
</evidence>
<comment type="caution">
    <text evidence="5">The sequence shown here is derived from an EMBL/GenBank/DDBJ whole genome shotgun (WGS) entry which is preliminary data.</text>
</comment>
<dbReference type="InterPro" id="IPR002068">
    <property type="entry name" value="A-crystallin/Hsp20_dom"/>
</dbReference>
<protein>
    <submittedName>
        <fullName evidence="5">Hsp20/alpha crystallin family protein</fullName>
    </submittedName>
</protein>
<dbReference type="SUPFAM" id="SSF49764">
    <property type="entry name" value="HSP20-like chaperones"/>
    <property type="match status" value="1"/>
</dbReference>
<evidence type="ECO:0000256" key="3">
    <source>
        <dbReference type="RuleBase" id="RU003616"/>
    </source>
</evidence>
<gene>
    <name evidence="5" type="ORF">ACFSTG_13465</name>
</gene>
<dbReference type="Gene3D" id="2.60.40.790">
    <property type="match status" value="1"/>
</dbReference>
<dbReference type="EMBL" id="JBHULT010000011">
    <property type="protein sequence ID" value="MFD2518910.1"/>
    <property type="molecule type" value="Genomic_DNA"/>
</dbReference>
<comment type="similarity">
    <text evidence="2 3">Belongs to the small heat shock protein (HSP20) family.</text>
</comment>
<dbReference type="CDD" id="cd06464">
    <property type="entry name" value="ACD_sHsps-like"/>
    <property type="match status" value="1"/>
</dbReference>
<accession>A0ABW5IZV7</accession>
<dbReference type="PANTHER" id="PTHR46733">
    <property type="entry name" value="26.5 KDA HEAT SHOCK PROTEIN, MITOCHONDRIAL"/>
    <property type="match status" value="1"/>
</dbReference>
<dbReference type="Pfam" id="PF00011">
    <property type="entry name" value="HSP20"/>
    <property type="match status" value="1"/>
</dbReference>
<dbReference type="InterPro" id="IPR008978">
    <property type="entry name" value="HSP20-like_chaperone"/>
</dbReference>
<reference evidence="6" key="1">
    <citation type="journal article" date="2019" name="Int. J. Syst. Evol. Microbiol.">
        <title>The Global Catalogue of Microorganisms (GCM) 10K type strain sequencing project: providing services to taxonomists for standard genome sequencing and annotation.</title>
        <authorList>
            <consortium name="The Broad Institute Genomics Platform"/>
            <consortium name="The Broad Institute Genome Sequencing Center for Infectious Disease"/>
            <person name="Wu L."/>
            <person name="Ma J."/>
        </authorList>
    </citation>
    <scope>NUCLEOTIDE SEQUENCE [LARGE SCALE GENOMIC DNA]</scope>
    <source>
        <strain evidence="6">KCTC 42585</strain>
    </source>
</reference>
<dbReference type="InterPro" id="IPR044587">
    <property type="entry name" value="HSP21-like"/>
</dbReference>
<organism evidence="5 6">
    <name type="scientific">Salinimicrobium flavum</name>
    <dbReference type="NCBI Taxonomy" id="1737065"/>
    <lineage>
        <taxon>Bacteria</taxon>
        <taxon>Pseudomonadati</taxon>
        <taxon>Bacteroidota</taxon>
        <taxon>Flavobacteriia</taxon>
        <taxon>Flavobacteriales</taxon>
        <taxon>Flavobacteriaceae</taxon>
        <taxon>Salinimicrobium</taxon>
    </lineage>
</organism>
<dbReference type="RefSeq" id="WP_380753987.1">
    <property type="nucleotide sequence ID" value="NZ_JBHULT010000011.1"/>
</dbReference>
<evidence type="ECO:0000259" key="4">
    <source>
        <dbReference type="PROSITE" id="PS01031"/>
    </source>
</evidence>
<dbReference type="Proteomes" id="UP001597468">
    <property type="component" value="Unassembled WGS sequence"/>
</dbReference>
<keyword evidence="6" id="KW-1185">Reference proteome</keyword>
<name>A0ABW5IZV7_9FLAO</name>
<evidence type="ECO:0000313" key="5">
    <source>
        <dbReference type="EMBL" id="MFD2518910.1"/>
    </source>
</evidence>
<evidence type="ECO:0000256" key="2">
    <source>
        <dbReference type="PROSITE-ProRule" id="PRU00285"/>
    </source>
</evidence>
<dbReference type="PROSITE" id="PS01031">
    <property type="entry name" value="SHSP"/>
    <property type="match status" value="1"/>
</dbReference>
<proteinExistence type="inferred from homology"/>
<dbReference type="PANTHER" id="PTHR46733:SF4">
    <property type="entry name" value="HEAT SHOCK PROTEIN 21, CHLOROPLASTIC"/>
    <property type="match status" value="1"/>
</dbReference>
<evidence type="ECO:0000256" key="1">
    <source>
        <dbReference type="ARBA" id="ARBA00023016"/>
    </source>
</evidence>
<feature type="domain" description="SHSP" evidence="4">
    <location>
        <begin position="45"/>
        <end position="159"/>
    </location>
</feature>